<dbReference type="InterPro" id="IPR045225">
    <property type="entry name" value="Uracil/uridine/allantoin_perm"/>
</dbReference>
<evidence type="ECO:0000256" key="6">
    <source>
        <dbReference type="SAM" id="Phobius"/>
    </source>
</evidence>
<evidence type="ECO:0000256" key="3">
    <source>
        <dbReference type="ARBA" id="ARBA00022692"/>
    </source>
</evidence>
<dbReference type="GO" id="GO:0005886">
    <property type="term" value="C:plasma membrane"/>
    <property type="evidence" value="ECO:0007669"/>
    <property type="project" value="TreeGrafter"/>
</dbReference>
<dbReference type="AlphaFoldDB" id="A0A2U9ICH5"/>
<keyword evidence="3 6" id="KW-0812">Transmembrane</keyword>
<keyword evidence="8" id="KW-1185">Reference proteome</keyword>
<evidence type="ECO:0000256" key="2">
    <source>
        <dbReference type="ARBA" id="ARBA00008974"/>
    </source>
</evidence>
<feature type="transmembrane region" description="Helical" evidence="6">
    <location>
        <begin position="94"/>
        <end position="113"/>
    </location>
</feature>
<sequence length="228" mass="25608">MGNPLSIMIVGQIGLPIFYTTVVGYGAIMAGISKEITGSVTYDPTLLVVKFTTYLFAIPILIAYAFTMLNTNIFSNVVPPVYDLINTFPSKLSWIRGVIIVSILGIAVGAWSLYLKGAYTYFDTWIAFISGLLGPIAGIIVADYAILRKFKINLHDVFVRKGEYTFYKGFNISAILTLIIIFPIIFSTQLHIPIPFSIYIYKMSWMSGFLMSIPLYLLLTKLFDKYKR</sequence>
<dbReference type="Pfam" id="PF02133">
    <property type="entry name" value="Transp_cyt_pur"/>
    <property type="match status" value="1"/>
</dbReference>
<feature type="transmembrane region" description="Helical" evidence="6">
    <location>
        <begin position="125"/>
        <end position="146"/>
    </location>
</feature>
<evidence type="ECO:0000256" key="5">
    <source>
        <dbReference type="ARBA" id="ARBA00023136"/>
    </source>
</evidence>
<comment type="similarity">
    <text evidence="2">Belongs to the purine-cytosine permease (2.A.39) family.</text>
</comment>
<organism evidence="7 8">
    <name type="scientific">Acidianus brierleyi</name>
    <dbReference type="NCBI Taxonomy" id="41673"/>
    <lineage>
        <taxon>Archaea</taxon>
        <taxon>Thermoproteota</taxon>
        <taxon>Thermoprotei</taxon>
        <taxon>Sulfolobales</taxon>
        <taxon>Sulfolobaceae</taxon>
        <taxon>Acidianus</taxon>
    </lineage>
</organism>
<evidence type="ECO:0000256" key="1">
    <source>
        <dbReference type="ARBA" id="ARBA00004141"/>
    </source>
</evidence>
<evidence type="ECO:0000313" key="8">
    <source>
        <dbReference type="Proteomes" id="UP000248044"/>
    </source>
</evidence>
<gene>
    <name evidence="7" type="ORF">DFR85_02895</name>
</gene>
<dbReference type="Gene3D" id="1.10.4160.10">
    <property type="entry name" value="Hydantoin permease"/>
    <property type="match status" value="1"/>
</dbReference>
<keyword evidence="4 6" id="KW-1133">Transmembrane helix</keyword>
<protein>
    <submittedName>
        <fullName evidence="7">Uncharacterized protein</fullName>
    </submittedName>
</protein>
<feature type="transmembrane region" description="Helical" evidence="6">
    <location>
        <begin position="166"/>
        <end position="186"/>
    </location>
</feature>
<feature type="transmembrane region" description="Helical" evidence="6">
    <location>
        <begin position="7"/>
        <end position="32"/>
    </location>
</feature>
<dbReference type="InterPro" id="IPR001248">
    <property type="entry name" value="Pur-cyt_permease"/>
</dbReference>
<comment type="subcellular location">
    <subcellularLocation>
        <location evidence="1">Membrane</location>
        <topology evidence="1">Multi-pass membrane protein</topology>
    </subcellularLocation>
</comment>
<dbReference type="EMBL" id="CP029289">
    <property type="protein sequence ID" value="AWR93721.1"/>
    <property type="molecule type" value="Genomic_DNA"/>
</dbReference>
<reference evidence="7 8" key="1">
    <citation type="submission" date="2018-05" db="EMBL/GenBank/DDBJ databases">
        <title>Complete Genome Sequences of Extremely Thermoacidophilic, Metal-Mobilizing Type-Strain Members of the Archaeal Family Sulfolobaceae: Acidianus brierleyi DSM-1651T, Acidianus sulfidivorans DSM-18786T, Metallosphaera hakonensis DSM-7519T, and Metallosphaera prunae DSM-10039T.</title>
        <authorList>
            <person name="Counts J.A."/>
            <person name="Kelly R.M."/>
        </authorList>
    </citation>
    <scope>NUCLEOTIDE SEQUENCE [LARGE SCALE GENOMIC DNA]</scope>
    <source>
        <strain evidence="7 8">DSM 1651</strain>
    </source>
</reference>
<proteinExistence type="inferred from homology"/>
<name>A0A2U9ICH5_9CREN</name>
<evidence type="ECO:0000256" key="4">
    <source>
        <dbReference type="ARBA" id="ARBA00022989"/>
    </source>
</evidence>
<accession>A0A2U9ICH5</accession>
<dbReference type="PANTHER" id="PTHR30618:SF0">
    <property type="entry name" value="PURINE-URACIL PERMEASE NCS1"/>
    <property type="match status" value="1"/>
</dbReference>
<feature type="transmembrane region" description="Helical" evidence="6">
    <location>
        <begin position="52"/>
        <end position="73"/>
    </location>
</feature>
<feature type="transmembrane region" description="Helical" evidence="6">
    <location>
        <begin position="198"/>
        <end position="219"/>
    </location>
</feature>
<dbReference type="Proteomes" id="UP000248044">
    <property type="component" value="Chromosome"/>
</dbReference>
<dbReference type="GO" id="GO:0015205">
    <property type="term" value="F:nucleobase transmembrane transporter activity"/>
    <property type="evidence" value="ECO:0007669"/>
    <property type="project" value="TreeGrafter"/>
</dbReference>
<dbReference type="PANTHER" id="PTHR30618">
    <property type="entry name" value="NCS1 FAMILY PURINE/PYRIMIDINE TRANSPORTER"/>
    <property type="match status" value="1"/>
</dbReference>
<dbReference type="KEGG" id="abri:DFR85_02895"/>
<keyword evidence="5 6" id="KW-0472">Membrane</keyword>
<evidence type="ECO:0000313" key="7">
    <source>
        <dbReference type="EMBL" id="AWR93721.1"/>
    </source>
</evidence>